<gene>
    <name evidence="2" type="ORF">FHR84_000384</name>
</gene>
<sequence>MTDDQHSTDGHADLVVAVDVGGTGMAAEVLDQERTTHASATAATPRGDGAAATRAVVALIEKVLSALPASARPAVRGIGLAIPGLVDTVRGVALYSANVGWHNTPVRDRVQAALGLPVVLHHDVTAAGEAEARFGAGRGVSDLLVVVIGTGIAAVVIGGNRVVHGGAGQAGELGHVVVRPDGPLCGCGQRGCLEALASASGIARSYTTATGRAVTGAADVWARLGRDAAADRVWQDATSALADGVLTACTLLAPDLVVFGGGLAEAGQDLLAPVHQQLTERARVASVPSFARTELGRRAGVIGAAANARDHWNSTGASTSTT</sequence>
<keyword evidence="2" id="KW-0418">Kinase</keyword>
<dbReference type="EMBL" id="JACBYW010000001">
    <property type="protein sequence ID" value="NYH77070.1"/>
    <property type="molecule type" value="Genomic_DNA"/>
</dbReference>
<dbReference type="RefSeq" id="WP_179533677.1">
    <property type="nucleotide sequence ID" value="NZ_JACBYW010000001.1"/>
</dbReference>
<comment type="caution">
    <text evidence="2">The sequence shown here is derived from an EMBL/GenBank/DDBJ whole genome shotgun (WGS) entry which is preliminary data.</text>
</comment>
<dbReference type="AlphaFoldDB" id="A0A852YSH4"/>
<dbReference type="InterPro" id="IPR000600">
    <property type="entry name" value="ROK"/>
</dbReference>
<dbReference type="Pfam" id="PF00480">
    <property type="entry name" value="ROK"/>
    <property type="match status" value="1"/>
</dbReference>
<keyword evidence="3" id="KW-1185">Reference proteome</keyword>
<dbReference type="PANTHER" id="PTHR18964:SF149">
    <property type="entry name" value="BIFUNCTIONAL UDP-N-ACETYLGLUCOSAMINE 2-EPIMERASE_N-ACETYLMANNOSAMINE KINASE"/>
    <property type="match status" value="1"/>
</dbReference>
<dbReference type="GO" id="GO:0004340">
    <property type="term" value="F:glucokinase activity"/>
    <property type="evidence" value="ECO:0007669"/>
    <property type="project" value="UniProtKB-EC"/>
</dbReference>
<dbReference type="EC" id="2.7.1.2" evidence="2"/>
<dbReference type="InterPro" id="IPR043129">
    <property type="entry name" value="ATPase_NBD"/>
</dbReference>
<evidence type="ECO:0000313" key="3">
    <source>
        <dbReference type="Proteomes" id="UP000548304"/>
    </source>
</evidence>
<keyword evidence="2" id="KW-0808">Transferase</keyword>
<organism evidence="2 3">
    <name type="scientific">Actinopolyspora biskrensis</name>
    <dbReference type="NCBI Taxonomy" id="1470178"/>
    <lineage>
        <taxon>Bacteria</taxon>
        <taxon>Bacillati</taxon>
        <taxon>Actinomycetota</taxon>
        <taxon>Actinomycetes</taxon>
        <taxon>Actinopolysporales</taxon>
        <taxon>Actinopolysporaceae</taxon>
        <taxon>Actinopolyspora</taxon>
    </lineage>
</organism>
<protein>
    <submittedName>
        <fullName evidence="2">Glucokinase</fullName>
        <ecNumber evidence="2">2.7.1.2</ecNumber>
    </submittedName>
</protein>
<dbReference type="Proteomes" id="UP000548304">
    <property type="component" value="Unassembled WGS sequence"/>
</dbReference>
<evidence type="ECO:0000313" key="2">
    <source>
        <dbReference type="EMBL" id="NYH77070.1"/>
    </source>
</evidence>
<dbReference type="PANTHER" id="PTHR18964">
    <property type="entry name" value="ROK (REPRESSOR, ORF, KINASE) FAMILY"/>
    <property type="match status" value="1"/>
</dbReference>
<comment type="similarity">
    <text evidence="1">Belongs to the ROK (NagC/XylR) family.</text>
</comment>
<evidence type="ECO:0000256" key="1">
    <source>
        <dbReference type="ARBA" id="ARBA00006479"/>
    </source>
</evidence>
<reference evidence="2 3" key="1">
    <citation type="submission" date="2020-07" db="EMBL/GenBank/DDBJ databases">
        <title>Genomic Encyclopedia of Type Strains, Phase III (KMG-III): the genomes of soil and plant-associated and newly described type strains.</title>
        <authorList>
            <person name="Whitman W."/>
        </authorList>
    </citation>
    <scope>NUCLEOTIDE SEQUENCE [LARGE SCALE GENOMIC DNA]</scope>
    <source>
        <strain evidence="2 3">CECT 8576</strain>
    </source>
</reference>
<proteinExistence type="inferred from homology"/>
<name>A0A852YSH4_9ACTN</name>
<dbReference type="Gene3D" id="3.30.420.40">
    <property type="match status" value="2"/>
</dbReference>
<dbReference type="SUPFAM" id="SSF53067">
    <property type="entry name" value="Actin-like ATPase domain"/>
    <property type="match status" value="1"/>
</dbReference>
<accession>A0A852YSH4</accession>